<keyword evidence="1" id="KW-0812">Transmembrane</keyword>
<feature type="transmembrane region" description="Helical" evidence="1">
    <location>
        <begin position="235"/>
        <end position="254"/>
    </location>
</feature>
<evidence type="ECO:0000256" key="1">
    <source>
        <dbReference type="SAM" id="Phobius"/>
    </source>
</evidence>
<keyword evidence="1" id="KW-0472">Membrane</keyword>
<dbReference type="EMBL" id="AGDW01000018">
    <property type="protein sequence ID" value="EMB29744.1"/>
    <property type="molecule type" value="Genomic_DNA"/>
</dbReference>
<proteinExistence type="predicted"/>
<reference evidence="2" key="1">
    <citation type="submission" date="2012-01" db="EMBL/GenBank/DDBJ databases">
        <title>The Genome Sequence of Treponema denticola H1-T.</title>
        <authorList>
            <consortium name="The Broad Institute Genome Sequencing Platform"/>
            <person name="Earl A."/>
            <person name="Ward D."/>
            <person name="Feldgarden M."/>
            <person name="Gevers D."/>
            <person name="Blanton J.M."/>
            <person name="Fenno C.J."/>
            <person name="Baranova O.V."/>
            <person name="Mathney J."/>
            <person name="Dewhirst F.E."/>
            <person name="Izard J."/>
            <person name="Young S.K."/>
            <person name="Zeng Q."/>
            <person name="Gargeya S."/>
            <person name="Fitzgerald M."/>
            <person name="Haas B."/>
            <person name="Abouelleil A."/>
            <person name="Alvarado L."/>
            <person name="Arachchi H.M."/>
            <person name="Berlin A."/>
            <person name="Chapman S.B."/>
            <person name="Gearin G."/>
            <person name="Goldberg J."/>
            <person name="Griggs A."/>
            <person name="Gujja S."/>
            <person name="Hansen M."/>
            <person name="Heiman D."/>
            <person name="Howarth C."/>
            <person name="Larimer J."/>
            <person name="Lui A."/>
            <person name="MacDonald P.J.P."/>
            <person name="McCowen C."/>
            <person name="Montmayeur A."/>
            <person name="Murphy C."/>
            <person name="Neiman D."/>
            <person name="Pearson M."/>
            <person name="Priest M."/>
            <person name="Roberts A."/>
            <person name="Saif S."/>
            <person name="Shea T."/>
            <person name="Sisk P."/>
            <person name="Stolte C."/>
            <person name="Sykes S."/>
            <person name="Wortman J."/>
            <person name="Nusbaum C."/>
            <person name="Birren B."/>
        </authorList>
    </citation>
    <scope>NUCLEOTIDE SEQUENCE [LARGE SCALE GENOMIC DNA]</scope>
    <source>
        <strain evidence="2">H1-T</strain>
    </source>
</reference>
<dbReference type="HOGENOM" id="CLU_891213_0_0_12"/>
<dbReference type="RefSeq" id="WP_002678601.1">
    <property type="nucleotide sequence ID" value="NZ_CM001794.1"/>
</dbReference>
<name>M2C5T4_TREDN</name>
<dbReference type="PATRIC" id="fig|999431.4.peg.1703"/>
<dbReference type="AlphaFoldDB" id="M2C5T4"/>
<evidence type="ECO:0000313" key="2">
    <source>
        <dbReference type="EMBL" id="EMB29744.1"/>
    </source>
</evidence>
<feature type="transmembrane region" description="Helical" evidence="1">
    <location>
        <begin position="266"/>
        <end position="283"/>
    </location>
</feature>
<dbReference type="Proteomes" id="UP000011708">
    <property type="component" value="Chromosome"/>
</dbReference>
<accession>M2C5T4</accession>
<organism evidence="2">
    <name type="scientific">Treponema denticola H1-T</name>
    <dbReference type="NCBI Taxonomy" id="999431"/>
    <lineage>
        <taxon>Bacteria</taxon>
        <taxon>Pseudomonadati</taxon>
        <taxon>Spirochaetota</taxon>
        <taxon>Spirochaetia</taxon>
        <taxon>Spirochaetales</taxon>
        <taxon>Treponemataceae</taxon>
        <taxon>Treponema</taxon>
    </lineage>
</organism>
<protein>
    <submittedName>
        <fullName evidence="2">Uncharacterized protein</fullName>
    </submittedName>
</protein>
<sequence>MTEYNDFNSFRNSFNLDENVFQNITQHANPDRLGFSAYILPTEELKRKLNIESGFEYRTLFAVYFNKFKSTINNLQPLVVRMVFALYDDNNSLGDYILDYSHIKNIKKVPVDIYDDDNYFFDINNIKICDKNGSEINTSHEFNKMYNYHTKLSKGINSSLFSLKTFFYRTLPQKIYMKAIKIFNFILYFFAGEKIESKVLNFNILNEVFPSEKNKTLTKTEEVSNVDFFGLKVKYVPLFTYSLLHIIGYFIFYYFKIFPNWIKQILEYNFLTVIYVLTSYFLYTSIPAKLLTPVIEWLYRKYNIISKLVIKP</sequence>
<keyword evidence="1" id="KW-1133">Transmembrane helix</keyword>
<gene>
    <name evidence="2" type="ORF">HMPREF9725_01652</name>
</gene>
<comment type="caution">
    <text evidence="2">The sequence shown here is derived from an EMBL/GenBank/DDBJ whole genome shotgun (WGS) entry which is preliminary data.</text>
</comment>